<dbReference type="PANTHER" id="PTHR46118">
    <property type="entry name" value="PROTEIN ABHD11"/>
    <property type="match status" value="1"/>
</dbReference>
<reference evidence="4" key="1">
    <citation type="submission" date="2023-07" db="EMBL/GenBank/DDBJ databases">
        <authorList>
            <consortium name="AG Swart"/>
            <person name="Singh M."/>
            <person name="Singh A."/>
            <person name="Seah K."/>
            <person name="Emmerich C."/>
        </authorList>
    </citation>
    <scope>NUCLEOTIDE SEQUENCE</scope>
    <source>
        <strain evidence="4">DP1</strain>
    </source>
</reference>
<dbReference type="Gene3D" id="3.40.50.1820">
    <property type="entry name" value="alpha/beta hydrolase"/>
    <property type="match status" value="1"/>
</dbReference>
<comment type="similarity">
    <text evidence="1">Belongs to the AB hydrolase superfamily.</text>
</comment>
<evidence type="ECO:0000259" key="3">
    <source>
        <dbReference type="Pfam" id="PF00561"/>
    </source>
</evidence>
<organism evidence="4 5">
    <name type="scientific">Euplotes crassus</name>
    <dbReference type="NCBI Taxonomy" id="5936"/>
    <lineage>
        <taxon>Eukaryota</taxon>
        <taxon>Sar</taxon>
        <taxon>Alveolata</taxon>
        <taxon>Ciliophora</taxon>
        <taxon>Intramacronucleata</taxon>
        <taxon>Spirotrichea</taxon>
        <taxon>Hypotrichia</taxon>
        <taxon>Euplotida</taxon>
        <taxon>Euplotidae</taxon>
        <taxon>Moneuplotes</taxon>
    </lineage>
</organism>
<dbReference type="InterPro" id="IPR029058">
    <property type="entry name" value="AB_hydrolase_fold"/>
</dbReference>
<evidence type="ECO:0000256" key="1">
    <source>
        <dbReference type="ARBA" id="ARBA00008645"/>
    </source>
</evidence>
<sequence length="302" mass="34922">MISSRFLTRTLNLNRASCTSLYRNFVTKRERNEDVELFYQVNESPNPGTNKYMFFVHGFLGNWMNWRSISSNKNISMKRHCVLFDQRNHGDSDHHPQMDYGVMSDDFIRLADKLNIDKFTVLGHSMGGKIAMATACKYPDRVDGLMMVDSAPIDYNNFDRYISEVIGIVDVIKEYKIEGMTKKELLDKLTKDLPIPGIPFFIMKNVESEGTKVLGWKSNMEVLAKNLENIFDFTDFGMYDGPAKAILAGRSKMNLLDYDYYFPYMKQEDIVYIEGAGHWVHADKPIETIKQISSFLDEIDQE</sequence>
<keyword evidence="2" id="KW-0378">Hydrolase</keyword>
<dbReference type="GO" id="GO:0052689">
    <property type="term" value="F:carboxylic ester hydrolase activity"/>
    <property type="evidence" value="ECO:0007669"/>
    <property type="project" value="TreeGrafter"/>
</dbReference>
<dbReference type="SUPFAM" id="SSF53474">
    <property type="entry name" value="alpha/beta-Hydrolases"/>
    <property type="match status" value="1"/>
</dbReference>
<dbReference type="PANTHER" id="PTHR46118:SF4">
    <property type="entry name" value="PROTEIN ABHD11"/>
    <property type="match status" value="1"/>
</dbReference>
<evidence type="ECO:0000313" key="4">
    <source>
        <dbReference type="EMBL" id="CAI2374856.1"/>
    </source>
</evidence>
<dbReference type="InterPro" id="IPR000073">
    <property type="entry name" value="AB_hydrolase_1"/>
</dbReference>
<dbReference type="PRINTS" id="PR00111">
    <property type="entry name" value="ABHYDROLASE"/>
</dbReference>
<keyword evidence="5" id="KW-1185">Reference proteome</keyword>
<feature type="domain" description="AB hydrolase-1" evidence="3">
    <location>
        <begin position="53"/>
        <end position="161"/>
    </location>
</feature>
<proteinExistence type="inferred from homology"/>
<accession>A0AAD2CYW4</accession>
<name>A0AAD2CYW4_EUPCR</name>
<dbReference type="AlphaFoldDB" id="A0AAD2CYW4"/>
<dbReference type="Proteomes" id="UP001295684">
    <property type="component" value="Unassembled WGS sequence"/>
</dbReference>
<evidence type="ECO:0000313" key="5">
    <source>
        <dbReference type="Proteomes" id="UP001295684"/>
    </source>
</evidence>
<dbReference type="Pfam" id="PF00561">
    <property type="entry name" value="Abhydrolase_1"/>
    <property type="match status" value="1"/>
</dbReference>
<protein>
    <recommendedName>
        <fullName evidence="3">AB hydrolase-1 domain-containing protein</fullName>
    </recommendedName>
</protein>
<evidence type="ECO:0000256" key="2">
    <source>
        <dbReference type="ARBA" id="ARBA00022801"/>
    </source>
</evidence>
<comment type="caution">
    <text evidence="4">The sequence shown here is derived from an EMBL/GenBank/DDBJ whole genome shotgun (WGS) entry which is preliminary data.</text>
</comment>
<gene>
    <name evidence="4" type="ORF">ECRASSUSDP1_LOCUS16214</name>
</gene>
<dbReference type="EMBL" id="CAMPGE010016282">
    <property type="protein sequence ID" value="CAI2374856.1"/>
    <property type="molecule type" value="Genomic_DNA"/>
</dbReference>